<evidence type="ECO:0000313" key="7">
    <source>
        <dbReference type="Proteomes" id="UP001345219"/>
    </source>
</evidence>
<feature type="compositionally biased region" description="Basic and acidic residues" evidence="3">
    <location>
        <begin position="348"/>
        <end position="364"/>
    </location>
</feature>
<dbReference type="AlphaFoldDB" id="A0AAN7K023"/>
<dbReference type="InterPro" id="IPR036691">
    <property type="entry name" value="Endo/exonu/phosph_ase_sf"/>
</dbReference>
<comment type="similarity">
    <text evidence="1">Belongs to the inositol polyphosphate 5-phosphatase family.</text>
</comment>
<dbReference type="SMART" id="SM00128">
    <property type="entry name" value="IPPc"/>
    <property type="match status" value="1"/>
</dbReference>
<dbReference type="Gene3D" id="3.60.10.10">
    <property type="entry name" value="Endonuclease/exonuclease/phosphatase"/>
    <property type="match status" value="2"/>
</dbReference>
<proteinExistence type="inferred from homology"/>
<evidence type="ECO:0000259" key="5">
    <source>
        <dbReference type="SMART" id="SM00128"/>
    </source>
</evidence>
<evidence type="ECO:0000256" key="4">
    <source>
        <dbReference type="SAM" id="SignalP"/>
    </source>
</evidence>
<dbReference type="Pfam" id="PF22669">
    <property type="entry name" value="Exo_endo_phos2"/>
    <property type="match status" value="2"/>
</dbReference>
<evidence type="ECO:0000256" key="1">
    <source>
        <dbReference type="ARBA" id="ARBA00010768"/>
    </source>
</evidence>
<name>A0AAN7K023_9MYRT</name>
<dbReference type="InterPro" id="IPR045849">
    <property type="entry name" value="IP5P_plant"/>
</dbReference>
<comment type="caution">
    <text evidence="6">The sequence shown here is derived from an EMBL/GenBank/DDBJ whole genome shotgun (WGS) entry which is preliminary data.</text>
</comment>
<feature type="chain" id="PRO_5042824062" description="Inositol polyphosphate-related phosphatase domain-containing protein" evidence="4">
    <location>
        <begin position="19"/>
        <end position="656"/>
    </location>
</feature>
<accession>A0AAN7K023</accession>
<evidence type="ECO:0000256" key="2">
    <source>
        <dbReference type="ARBA" id="ARBA00022801"/>
    </source>
</evidence>
<dbReference type="GO" id="GO:0034485">
    <property type="term" value="F:phosphatidylinositol-3,4,5-trisphosphate 5-phosphatase activity"/>
    <property type="evidence" value="ECO:0007669"/>
    <property type="project" value="TreeGrafter"/>
</dbReference>
<dbReference type="PANTHER" id="PTHR45666">
    <property type="entry name" value="TYPE IV INOSITOL POLYPHOSPHATE 5-PHOSPHATASE 9"/>
    <property type="match status" value="1"/>
</dbReference>
<feature type="signal peptide" evidence="4">
    <location>
        <begin position="1"/>
        <end position="18"/>
    </location>
</feature>
<feature type="region of interest" description="Disordered" evidence="3">
    <location>
        <begin position="197"/>
        <end position="216"/>
    </location>
</feature>
<dbReference type="SUPFAM" id="SSF56219">
    <property type="entry name" value="DNase I-like"/>
    <property type="match status" value="1"/>
</dbReference>
<gene>
    <name evidence="6" type="ORF">SAY87_019581</name>
</gene>
<organism evidence="6 7">
    <name type="scientific">Trapa incisa</name>
    <dbReference type="NCBI Taxonomy" id="236973"/>
    <lineage>
        <taxon>Eukaryota</taxon>
        <taxon>Viridiplantae</taxon>
        <taxon>Streptophyta</taxon>
        <taxon>Embryophyta</taxon>
        <taxon>Tracheophyta</taxon>
        <taxon>Spermatophyta</taxon>
        <taxon>Magnoliopsida</taxon>
        <taxon>eudicotyledons</taxon>
        <taxon>Gunneridae</taxon>
        <taxon>Pentapetalae</taxon>
        <taxon>rosids</taxon>
        <taxon>malvids</taxon>
        <taxon>Myrtales</taxon>
        <taxon>Lythraceae</taxon>
        <taxon>Trapa</taxon>
    </lineage>
</organism>
<dbReference type="Proteomes" id="UP001345219">
    <property type="component" value="Chromosome 15"/>
</dbReference>
<feature type="region of interest" description="Disordered" evidence="3">
    <location>
        <begin position="343"/>
        <end position="365"/>
    </location>
</feature>
<keyword evidence="2" id="KW-0378">Hydrolase</keyword>
<dbReference type="InterPro" id="IPR000300">
    <property type="entry name" value="IPPc"/>
</dbReference>
<dbReference type="FunFam" id="3.60.10.10:FF:000048">
    <property type="entry name" value="Type I inositol polyphosphate 5-phosphatase 2"/>
    <property type="match status" value="1"/>
</dbReference>
<keyword evidence="4" id="KW-0732">Signal</keyword>
<feature type="domain" description="Inositol polyphosphate-related phosphatase" evidence="5">
    <location>
        <begin position="321"/>
        <end position="616"/>
    </location>
</feature>
<keyword evidence="7" id="KW-1185">Reference proteome</keyword>
<sequence>MSMLFFFFFFFCLKPFRPSIIMKKWLNIKPKVHDFSEDEVDTETDSEDDGGKIVVANDSTMNAVSSVKGQDYRHQGDNNSGPAQRTPAECPSRTSVVDFGQLRRGRRRSENSHFQYINTKEVRAIVGTWNVAGRLPDENINIDDWLCIEEPADMYIIGFQEVVPLNAGNVLGAEDNRPIPKWEAIIRRTLNKSAEPETKCKSYSAPPSPGMTTTSTADPVVMNVREDLVARGMTGSSFENNNPKGNAGIQRNLQLRSLGRMNGELSSQIEWLEQPIDAGLRMISSGAKLQGGVFSSSARIGCETLGLGGNSSRRSNHSYGNLGLDLNLVEKWKPCPFELSHSEVPSRSLEDREGALDTSPEKPDTALIRGNEIKSSSKYVRIISKQMVGIYVSIWVHKRLRRHISNLKVSPVGVGLMGYMGNKGSVSISMSLFQSSVCFVCSHLTSGNKGGAEQRRNTNVYEILRRTCFSSAFDAHEPQSIPCHEQIFWFGDLNYRLNMVDSDVRKLIARKQWNELINNDQLSRELQVGRVFEGWKEGAINFAPTYKYEIMSDSDRYVGEAPGEGEREKRRSPAWCDRILWIGRGIKQHSYRRSEIRLSDHRPVSSMFSVEVEVLDHRKLRRAININSTAARGLLVQHPHGRYCPISMTTYHADDI</sequence>
<feature type="region of interest" description="Disordered" evidence="3">
    <location>
        <begin position="66"/>
        <end position="91"/>
    </location>
</feature>
<reference evidence="6 7" key="1">
    <citation type="journal article" date="2023" name="Hortic Res">
        <title>Pangenome of water caltrop reveals structural variations and asymmetric subgenome divergence after allopolyploidization.</title>
        <authorList>
            <person name="Zhang X."/>
            <person name="Chen Y."/>
            <person name="Wang L."/>
            <person name="Yuan Y."/>
            <person name="Fang M."/>
            <person name="Shi L."/>
            <person name="Lu R."/>
            <person name="Comes H.P."/>
            <person name="Ma Y."/>
            <person name="Chen Y."/>
            <person name="Huang G."/>
            <person name="Zhou Y."/>
            <person name="Zheng Z."/>
            <person name="Qiu Y."/>
        </authorList>
    </citation>
    <scope>NUCLEOTIDE SEQUENCE [LARGE SCALE GENOMIC DNA]</scope>
    <source>
        <tissue evidence="6">Roots</tissue>
    </source>
</reference>
<evidence type="ECO:0000256" key="3">
    <source>
        <dbReference type="SAM" id="MobiDB-lite"/>
    </source>
</evidence>
<dbReference type="PANTHER" id="PTHR45666:SF21">
    <property type="entry name" value="TYPE I INOSITOL POLYPHOSPHATE 5-PHOSPHATASE 2"/>
    <property type="match status" value="1"/>
</dbReference>
<dbReference type="GO" id="GO:0046856">
    <property type="term" value="P:phosphatidylinositol dephosphorylation"/>
    <property type="evidence" value="ECO:0007669"/>
    <property type="project" value="InterPro"/>
</dbReference>
<dbReference type="GO" id="GO:0004439">
    <property type="term" value="F:phosphatidylinositol-4,5-bisphosphate 5-phosphatase activity"/>
    <property type="evidence" value="ECO:0007669"/>
    <property type="project" value="TreeGrafter"/>
</dbReference>
<protein>
    <recommendedName>
        <fullName evidence="5">Inositol polyphosphate-related phosphatase domain-containing protein</fullName>
    </recommendedName>
</protein>
<evidence type="ECO:0000313" key="6">
    <source>
        <dbReference type="EMBL" id="KAK4758280.1"/>
    </source>
</evidence>
<dbReference type="GO" id="GO:0004445">
    <property type="term" value="F:inositol-polyphosphate 5-phosphatase activity"/>
    <property type="evidence" value="ECO:0007669"/>
    <property type="project" value="InterPro"/>
</dbReference>
<dbReference type="EMBL" id="JAXIOK010000012">
    <property type="protein sequence ID" value="KAK4758280.1"/>
    <property type="molecule type" value="Genomic_DNA"/>
</dbReference>